<dbReference type="InterPro" id="IPR019734">
    <property type="entry name" value="TPR_rpt"/>
</dbReference>
<sequence length="291" mass="32467">MSRSQIVVIVVALVLVIGMFFLPKVVINKDDKKADLTGATANRDKAATEEDHSGHDHAPGEHPSDEPAAHTAASKEQLQEIATLRNRFEIEQDANVKVSLAAELGQKYQQISKFDSAGYYYETVASIKPTEQNFEKAGDQYFEAFSFAATEERTKFLSEKVQAMYDKVLKANPDNLDAKTNLAMTYIAGPAPMKGIALLREVLEKDPNNEKAIYNMGYLSLQSRQFDKAADRFRKLVELDPKNVNGNFYLGVSLAETGKKAEAIEVFKKVKTLKNDPELHASVDEYLKKLQ</sequence>
<dbReference type="SUPFAM" id="SSF48452">
    <property type="entry name" value="TPR-like"/>
    <property type="match status" value="1"/>
</dbReference>
<dbReference type="EMBL" id="JBHSKT010000004">
    <property type="protein sequence ID" value="MFC5270568.1"/>
    <property type="molecule type" value="Genomic_DNA"/>
</dbReference>
<dbReference type="PANTHER" id="PTHR44943:SF4">
    <property type="entry name" value="TPR REPEAT-CONTAINING PROTEIN MJ0798"/>
    <property type="match status" value="1"/>
</dbReference>
<evidence type="ECO:0000256" key="1">
    <source>
        <dbReference type="ARBA" id="ARBA00022737"/>
    </source>
</evidence>
<keyword evidence="5" id="KW-0812">Transmembrane</keyword>
<reference evidence="7" key="1">
    <citation type="journal article" date="2019" name="Int. J. Syst. Evol. Microbiol.">
        <title>The Global Catalogue of Microorganisms (GCM) 10K type strain sequencing project: providing services to taxonomists for standard genome sequencing and annotation.</title>
        <authorList>
            <consortium name="The Broad Institute Genomics Platform"/>
            <consortium name="The Broad Institute Genome Sequencing Center for Infectious Disease"/>
            <person name="Wu L."/>
            <person name="Ma J."/>
        </authorList>
    </citation>
    <scope>NUCLEOTIDE SEQUENCE [LARGE SCALE GENOMIC DNA]</scope>
    <source>
        <strain evidence="7">KACC 12602</strain>
    </source>
</reference>
<dbReference type="SMART" id="SM00028">
    <property type="entry name" value="TPR"/>
    <property type="match status" value="4"/>
</dbReference>
<evidence type="ECO:0000256" key="4">
    <source>
        <dbReference type="SAM" id="MobiDB-lite"/>
    </source>
</evidence>
<name>A0ABW0EBF8_9BACT</name>
<keyword evidence="5" id="KW-1133">Transmembrane helix</keyword>
<keyword evidence="7" id="KW-1185">Reference proteome</keyword>
<keyword evidence="5" id="KW-0472">Membrane</keyword>
<evidence type="ECO:0000256" key="5">
    <source>
        <dbReference type="SAM" id="Phobius"/>
    </source>
</evidence>
<gene>
    <name evidence="6" type="ORF">ACFPIB_08120</name>
</gene>
<protein>
    <submittedName>
        <fullName evidence="6">Tetratricopeptide repeat protein</fullName>
    </submittedName>
</protein>
<dbReference type="RefSeq" id="WP_378016935.1">
    <property type="nucleotide sequence ID" value="NZ_JBHSKT010000004.1"/>
</dbReference>
<comment type="caution">
    <text evidence="6">The sequence shown here is derived from an EMBL/GenBank/DDBJ whole genome shotgun (WGS) entry which is preliminary data.</text>
</comment>
<dbReference type="Gene3D" id="1.25.40.10">
    <property type="entry name" value="Tetratricopeptide repeat domain"/>
    <property type="match status" value="2"/>
</dbReference>
<evidence type="ECO:0000256" key="3">
    <source>
        <dbReference type="PROSITE-ProRule" id="PRU00339"/>
    </source>
</evidence>
<feature type="transmembrane region" description="Helical" evidence="5">
    <location>
        <begin position="6"/>
        <end position="27"/>
    </location>
</feature>
<evidence type="ECO:0000313" key="7">
    <source>
        <dbReference type="Proteomes" id="UP001596161"/>
    </source>
</evidence>
<dbReference type="InterPro" id="IPR051685">
    <property type="entry name" value="Ycf3/AcsC/BcsC/TPR_MFPF"/>
</dbReference>
<dbReference type="Pfam" id="PF13432">
    <property type="entry name" value="TPR_16"/>
    <property type="match status" value="1"/>
</dbReference>
<feature type="repeat" description="TPR" evidence="3">
    <location>
        <begin position="210"/>
        <end position="243"/>
    </location>
</feature>
<feature type="repeat" description="TPR" evidence="3">
    <location>
        <begin position="98"/>
        <end position="131"/>
    </location>
</feature>
<accession>A0ABW0EBF8</accession>
<dbReference type="Proteomes" id="UP001596161">
    <property type="component" value="Unassembled WGS sequence"/>
</dbReference>
<dbReference type="PROSITE" id="PS50005">
    <property type="entry name" value="TPR"/>
    <property type="match status" value="2"/>
</dbReference>
<dbReference type="PANTHER" id="PTHR44943">
    <property type="entry name" value="CELLULOSE SYNTHASE OPERON PROTEIN C"/>
    <property type="match status" value="1"/>
</dbReference>
<evidence type="ECO:0000256" key="2">
    <source>
        <dbReference type="ARBA" id="ARBA00022803"/>
    </source>
</evidence>
<keyword evidence="1" id="KW-0677">Repeat</keyword>
<feature type="region of interest" description="Disordered" evidence="4">
    <location>
        <begin position="41"/>
        <end position="76"/>
    </location>
</feature>
<proteinExistence type="predicted"/>
<dbReference type="InterPro" id="IPR011990">
    <property type="entry name" value="TPR-like_helical_dom_sf"/>
</dbReference>
<organism evidence="6 7">
    <name type="scientific">Adhaeribacter terreus</name>
    <dbReference type="NCBI Taxonomy" id="529703"/>
    <lineage>
        <taxon>Bacteria</taxon>
        <taxon>Pseudomonadati</taxon>
        <taxon>Bacteroidota</taxon>
        <taxon>Cytophagia</taxon>
        <taxon>Cytophagales</taxon>
        <taxon>Hymenobacteraceae</taxon>
        <taxon>Adhaeribacter</taxon>
    </lineage>
</organism>
<feature type="compositionally biased region" description="Basic and acidic residues" evidence="4">
    <location>
        <begin position="42"/>
        <end position="68"/>
    </location>
</feature>
<evidence type="ECO:0000313" key="6">
    <source>
        <dbReference type="EMBL" id="MFC5270568.1"/>
    </source>
</evidence>
<keyword evidence="2 3" id="KW-0802">TPR repeat</keyword>